<reference evidence="1" key="1">
    <citation type="submission" date="2022-02" db="EMBL/GenBank/DDBJ databases">
        <title>Plant Genome Project.</title>
        <authorList>
            <person name="Zhang R.-G."/>
        </authorList>
    </citation>
    <scope>NUCLEOTIDE SEQUENCE</scope>
    <source>
        <strain evidence="1">AT1</strain>
    </source>
</reference>
<accession>A0ACC0MFU4</accession>
<evidence type="ECO:0000313" key="1">
    <source>
        <dbReference type="EMBL" id="KAI8539928.1"/>
    </source>
</evidence>
<keyword evidence="2" id="KW-1185">Reference proteome</keyword>
<organism evidence="1 2">
    <name type="scientific">Rhododendron molle</name>
    <name type="common">Chinese azalea</name>
    <name type="synonym">Azalea mollis</name>
    <dbReference type="NCBI Taxonomy" id="49168"/>
    <lineage>
        <taxon>Eukaryota</taxon>
        <taxon>Viridiplantae</taxon>
        <taxon>Streptophyta</taxon>
        <taxon>Embryophyta</taxon>
        <taxon>Tracheophyta</taxon>
        <taxon>Spermatophyta</taxon>
        <taxon>Magnoliopsida</taxon>
        <taxon>eudicotyledons</taxon>
        <taxon>Gunneridae</taxon>
        <taxon>Pentapetalae</taxon>
        <taxon>asterids</taxon>
        <taxon>Ericales</taxon>
        <taxon>Ericaceae</taxon>
        <taxon>Ericoideae</taxon>
        <taxon>Rhodoreae</taxon>
        <taxon>Rhododendron</taxon>
    </lineage>
</organism>
<sequence>MLRKLVHLSLEERVVDMGMPEVFSQSHTVLLTMLISGRYPCLKSKVMIIYVCLDLKSCQMLLLYIYI</sequence>
<protein>
    <submittedName>
        <fullName evidence="1">Uncharacterized protein</fullName>
    </submittedName>
</protein>
<dbReference type="Proteomes" id="UP001062846">
    <property type="component" value="Chromosome 9"/>
</dbReference>
<proteinExistence type="predicted"/>
<gene>
    <name evidence="1" type="ORF">RHMOL_Rhmol09G0220800</name>
</gene>
<dbReference type="EMBL" id="CM046396">
    <property type="protein sequence ID" value="KAI8539928.1"/>
    <property type="molecule type" value="Genomic_DNA"/>
</dbReference>
<comment type="caution">
    <text evidence="1">The sequence shown here is derived from an EMBL/GenBank/DDBJ whole genome shotgun (WGS) entry which is preliminary data.</text>
</comment>
<evidence type="ECO:0000313" key="2">
    <source>
        <dbReference type="Proteomes" id="UP001062846"/>
    </source>
</evidence>
<name>A0ACC0MFU4_RHOML</name>